<feature type="domain" description="Tyr recombinase" evidence="4">
    <location>
        <begin position="210"/>
        <end position="409"/>
    </location>
</feature>
<keyword evidence="6" id="KW-1185">Reference proteome</keyword>
<dbReference type="PROSITE" id="PS51898">
    <property type="entry name" value="TYR_RECOMBINASE"/>
    <property type="match status" value="1"/>
</dbReference>
<keyword evidence="3" id="KW-0233">DNA recombination</keyword>
<name>A0A223D5K8_9BACL</name>
<dbReference type="Gene3D" id="1.10.150.130">
    <property type="match status" value="1"/>
</dbReference>
<dbReference type="InterPro" id="IPR011010">
    <property type="entry name" value="DNA_brk_join_enz"/>
</dbReference>
<comment type="similarity">
    <text evidence="1">Belongs to the 'phage' integrase family.</text>
</comment>
<dbReference type="OrthoDB" id="9803188at2"/>
<protein>
    <recommendedName>
        <fullName evidence="4">Tyr recombinase domain-containing protein</fullName>
    </recommendedName>
</protein>
<dbReference type="InterPro" id="IPR002104">
    <property type="entry name" value="Integrase_catalytic"/>
</dbReference>
<accession>A0A223D5K8</accession>
<dbReference type="KEGG" id="tab:CIG75_19285"/>
<dbReference type="GO" id="GO:0006310">
    <property type="term" value="P:DNA recombination"/>
    <property type="evidence" value="ECO:0007669"/>
    <property type="project" value="UniProtKB-KW"/>
</dbReference>
<evidence type="ECO:0000256" key="2">
    <source>
        <dbReference type="ARBA" id="ARBA00023125"/>
    </source>
</evidence>
<dbReference type="GO" id="GO:0003677">
    <property type="term" value="F:DNA binding"/>
    <property type="evidence" value="ECO:0007669"/>
    <property type="project" value="UniProtKB-KW"/>
</dbReference>
<dbReference type="InterPro" id="IPR013762">
    <property type="entry name" value="Integrase-like_cat_sf"/>
</dbReference>
<gene>
    <name evidence="5" type="ORF">CIG75_19285</name>
</gene>
<dbReference type="RefSeq" id="WP_094238105.1">
    <property type="nucleotide sequence ID" value="NZ_CP022657.1"/>
</dbReference>
<organism evidence="5 6">
    <name type="scientific">Tumebacillus algifaecis</name>
    <dbReference type="NCBI Taxonomy" id="1214604"/>
    <lineage>
        <taxon>Bacteria</taxon>
        <taxon>Bacillati</taxon>
        <taxon>Bacillota</taxon>
        <taxon>Bacilli</taxon>
        <taxon>Bacillales</taxon>
        <taxon>Alicyclobacillaceae</taxon>
        <taxon>Tumebacillus</taxon>
    </lineage>
</organism>
<dbReference type="InterPro" id="IPR050090">
    <property type="entry name" value="Tyrosine_recombinase_XerCD"/>
</dbReference>
<dbReference type="PANTHER" id="PTHR30349">
    <property type="entry name" value="PHAGE INTEGRASE-RELATED"/>
    <property type="match status" value="1"/>
</dbReference>
<evidence type="ECO:0000256" key="1">
    <source>
        <dbReference type="ARBA" id="ARBA00008857"/>
    </source>
</evidence>
<evidence type="ECO:0000313" key="5">
    <source>
        <dbReference type="EMBL" id="ASS76878.1"/>
    </source>
</evidence>
<dbReference type="GO" id="GO:0015074">
    <property type="term" value="P:DNA integration"/>
    <property type="evidence" value="ECO:0007669"/>
    <property type="project" value="InterPro"/>
</dbReference>
<proteinExistence type="inferred from homology"/>
<dbReference type="CDD" id="cd01189">
    <property type="entry name" value="INT_ICEBs1_C_like"/>
    <property type="match status" value="1"/>
</dbReference>
<dbReference type="InterPro" id="IPR010998">
    <property type="entry name" value="Integrase_recombinase_N"/>
</dbReference>
<dbReference type="AlphaFoldDB" id="A0A223D5K8"/>
<dbReference type="Proteomes" id="UP000214688">
    <property type="component" value="Chromosome"/>
</dbReference>
<keyword evidence="2" id="KW-0238">DNA-binding</keyword>
<reference evidence="5 6" key="1">
    <citation type="journal article" date="2015" name="Int. J. Syst. Evol. Microbiol.">
        <title>Tumebacillus algifaecis sp. nov., isolated from decomposing algal scum.</title>
        <authorList>
            <person name="Wu Y.F."/>
            <person name="Zhang B."/>
            <person name="Xing P."/>
            <person name="Wu Q.L."/>
            <person name="Liu S.J."/>
        </authorList>
    </citation>
    <scope>NUCLEOTIDE SEQUENCE [LARGE SCALE GENOMIC DNA]</scope>
    <source>
        <strain evidence="5 6">THMBR28</strain>
    </source>
</reference>
<dbReference type="Gene3D" id="1.10.443.10">
    <property type="entry name" value="Intergrase catalytic core"/>
    <property type="match status" value="1"/>
</dbReference>
<dbReference type="Pfam" id="PF00589">
    <property type="entry name" value="Phage_integrase"/>
    <property type="match status" value="1"/>
</dbReference>
<dbReference type="EMBL" id="CP022657">
    <property type="protein sequence ID" value="ASS76878.1"/>
    <property type="molecule type" value="Genomic_DNA"/>
</dbReference>
<evidence type="ECO:0000259" key="4">
    <source>
        <dbReference type="PROSITE" id="PS51898"/>
    </source>
</evidence>
<dbReference type="SUPFAM" id="SSF56349">
    <property type="entry name" value="DNA breaking-rejoining enzymes"/>
    <property type="match status" value="1"/>
</dbReference>
<dbReference type="PANTHER" id="PTHR30349:SF64">
    <property type="entry name" value="PROPHAGE INTEGRASE INTD-RELATED"/>
    <property type="match status" value="1"/>
</dbReference>
<evidence type="ECO:0000256" key="3">
    <source>
        <dbReference type="ARBA" id="ARBA00023172"/>
    </source>
</evidence>
<sequence length="423" mass="48064">MAAKGKGRRSKGTGSVFEEKVRGVKTGNYVVKFNLGPRDPITGKRPQKEISHLVDEEGNWVDEKGARVDKSRRVKITTQKQANKILRDMLRRVDQGDLAPPSIGGDVTVDQVFDLYLEQYVRLFLEADTYKSQKSCLVPVRKEFGHMIAKELQPIQFQQFLTKCLKAGKAKSTVKRHYDVAKSAFEAAKRWRLIKENPLDDVIAPRLEEGEARFLTREEFDAIISEIKRSRSSHLAEMFILGCVMGMRRGELCGLKWEDVDLERRVLTVRRAIKRGYDKTWEEGPTKTKKSRTLHYGDLVADILDNQVKRQKKERFQAGAAYNGLGYVFAKPLGDHNNPGGLTKFMQRVTTRCNLEGVTIHTLRHTFASWLIEGGVNLFKIKEALGHSSLNMTARYSHVYPNDTEVSTKMDAAVTTALKKHII</sequence>
<evidence type="ECO:0000313" key="6">
    <source>
        <dbReference type="Proteomes" id="UP000214688"/>
    </source>
</evidence>